<feature type="region of interest" description="Disordered" evidence="1">
    <location>
        <begin position="56"/>
        <end position="79"/>
    </location>
</feature>
<protein>
    <submittedName>
        <fullName evidence="2">Uncharacterized protein</fullName>
    </submittedName>
</protein>
<evidence type="ECO:0000313" key="4">
    <source>
        <dbReference type="Proteomes" id="UP000198959"/>
    </source>
</evidence>
<sequence length="79" mass="8500">MSSGTHEALAIEISDAATLDLWAIMDRHAPSYGVCQQCRRRCPCPARAEARAELILAGRLNQPRPATPADPRTQSAAGE</sequence>
<evidence type="ECO:0000313" key="2">
    <source>
        <dbReference type="EMBL" id="SCL42165.1"/>
    </source>
</evidence>
<dbReference type="RefSeq" id="WP_091652167.1">
    <property type="nucleotide sequence ID" value="NZ_FMHW01000002.1"/>
</dbReference>
<dbReference type="Proteomes" id="UP000198959">
    <property type="component" value="Unassembled WGS sequence"/>
</dbReference>
<organism evidence="2 4">
    <name type="scientific">Micromonospora pallida</name>
    <dbReference type="NCBI Taxonomy" id="145854"/>
    <lineage>
        <taxon>Bacteria</taxon>
        <taxon>Bacillati</taxon>
        <taxon>Actinomycetota</taxon>
        <taxon>Actinomycetes</taxon>
        <taxon>Micromonosporales</taxon>
        <taxon>Micromonosporaceae</taxon>
        <taxon>Micromonospora</taxon>
    </lineage>
</organism>
<name>A0A1C6TKU2_9ACTN</name>
<proteinExistence type="predicted"/>
<dbReference type="STRING" id="145854.GA0074692_6689"/>
<evidence type="ECO:0000256" key="1">
    <source>
        <dbReference type="SAM" id="MobiDB-lite"/>
    </source>
</evidence>
<accession>A0A1C6TKU2</accession>
<reference evidence="2" key="1">
    <citation type="submission" date="2016-06" db="EMBL/GenBank/DDBJ databases">
        <authorList>
            <person name="Kjaerup R.B."/>
            <person name="Dalgaard T.S."/>
            <person name="Juul-Madsen H.R."/>
        </authorList>
    </citation>
    <scope>NUCLEOTIDE SEQUENCE [LARGE SCALE GENOMIC DNA]</scope>
    <source>
        <strain evidence="2">DSM 43817</strain>
    </source>
</reference>
<reference evidence="4" key="2">
    <citation type="submission" date="2016-06" db="EMBL/GenBank/DDBJ databases">
        <authorList>
            <person name="Varghese N."/>
            <person name="Submissions Spin"/>
        </authorList>
    </citation>
    <scope>NUCLEOTIDE SEQUENCE [LARGE SCALE GENOMIC DNA]</scope>
    <source>
        <strain evidence="4">DSM 43817</strain>
    </source>
</reference>
<dbReference type="AlphaFoldDB" id="A0A1C6TKU2"/>
<dbReference type="EMBL" id="FMHW01000002">
    <property type="protein sequence ID" value="SCL42165.1"/>
    <property type="molecule type" value="Genomic_DNA"/>
</dbReference>
<dbReference type="EMBL" id="FMHW01000004">
    <property type="protein sequence ID" value="SCL43363.1"/>
    <property type="molecule type" value="Genomic_DNA"/>
</dbReference>
<evidence type="ECO:0000313" key="3">
    <source>
        <dbReference type="EMBL" id="SCL43363.1"/>
    </source>
</evidence>
<keyword evidence="4" id="KW-1185">Reference proteome</keyword>
<gene>
    <name evidence="2" type="ORF">GA0074692_6689</name>
    <name evidence="3" type="ORF">GA0074692_6844</name>
</gene>